<dbReference type="AlphaFoldDB" id="A0A917FGU1"/>
<reference evidence="1" key="2">
    <citation type="submission" date="2020-09" db="EMBL/GenBank/DDBJ databases">
        <authorList>
            <person name="Sun Q."/>
            <person name="Zhou Y."/>
        </authorList>
    </citation>
    <scope>NUCLEOTIDE SEQUENCE</scope>
    <source>
        <strain evidence="1">CGMCC 1.15254</strain>
    </source>
</reference>
<sequence length="171" mass="19550">MALVKNNLVIEDKWTFVQDDDDLPNGDIIVSLTRWKNDRETLLKRSDALGIVLKSDENPDQIVDDLAFFQVIALTFPAFTDGRAYSYARLLRERYGFDGEIRAVGDVLRDQVFLMHRCGFDAFDIKAGDNKALAIWLDAQKEMTTFYQPTGDGRKTVRSLRDRRRLAKAAS</sequence>
<evidence type="ECO:0000313" key="1">
    <source>
        <dbReference type="EMBL" id="GGF74642.1"/>
    </source>
</evidence>
<dbReference type="RefSeq" id="WP_188666881.1">
    <property type="nucleotide sequence ID" value="NZ_BMHV01000033.1"/>
</dbReference>
<gene>
    <name evidence="1" type="ORF">GCM10011332_30920</name>
</gene>
<protein>
    <submittedName>
        <fullName evidence="1">Oxidoreductase</fullName>
    </submittedName>
</protein>
<dbReference type="PIRSF" id="PIRSF030820">
    <property type="entry name" value="UCP030820"/>
    <property type="match status" value="1"/>
</dbReference>
<dbReference type="Pfam" id="PF06073">
    <property type="entry name" value="DUF934"/>
    <property type="match status" value="1"/>
</dbReference>
<proteinExistence type="predicted"/>
<reference evidence="1" key="1">
    <citation type="journal article" date="2014" name="Int. J. Syst. Evol. Microbiol.">
        <title>Complete genome sequence of Corynebacterium casei LMG S-19264T (=DSM 44701T), isolated from a smear-ripened cheese.</title>
        <authorList>
            <consortium name="US DOE Joint Genome Institute (JGI-PGF)"/>
            <person name="Walter F."/>
            <person name="Albersmeier A."/>
            <person name="Kalinowski J."/>
            <person name="Ruckert C."/>
        </authorList>
    </citation>
    <scope>NUCLEOTIDE SEQUENCE</scope>
    <source>
        <strain evidence="1">CGMCC 1.15254</strain>
    </source>
</reference>
<name>A0A917FGU1_9PROT</name>
<accession>A0A917FGU1</accession>
<dbReference type="InterPro" id="IPR008318">
    <property type="entry name" value="UCP030820"/>
</dbReference>
<evidence type="ECO:0000313" key="2">
    <source>
        <dbReference type="Proteomes" id="UP000632498"/>
    </source>
</evidence>
<organism evidence="1 2">
    <name type="scientific">Terasakiella brassicae</name>
    <dbReference type="NCBI Taxonomy" id="1634917"/>
    <lineage>
        <taxon>Bacteria</taxon>
        <taxon>Pseudomonadati</taxon>
        <taxon>Pseudomonadota</taxon>
        <taxon>Alphaproteobacteria</taxon>
        <taxon>Rhodospirillales</taxon>
        <taxon>Terasakiellaceae</taxon>
        <taxon>Terasakiella</taxon>
    </lineage>
</organism>
<dbReference type="EMBL" id="BMHV01000033">
    <property type="protein sequence ID" value="GGF74642.1"/>
    <property type="molecule type" value="Genomic_DNA"/>
</dbReference>
<dbReference type="Proteomes" id="UP000632498">
    <property type="component" value="Unassembled WGS sequence"/>
</dbReference>
<keyword evidence="2" id="KW-1185">Reference proteome</keyword>
<comment type="caution">
    <text evidence="1">The sequence shown here is derived from an EMBL/GenBank/DDBJ whole genome shotgun (WGS) entry which is preliminary data.</text>
</comment>